<gene>
    <name evidence="5" type="primary">LOC100376985</name>
</gene>
<dbReference type="RefSeq" id="XP_006821197.1">
    <property type="nucleotide sequence ID" value="XM_006821134.1"/>
</dbReference>
<dbReference type="InterPro" id="IPR000504">
    <property type="entry name" value="RRM_dom"/>
</dbReference>
<accession>A0ABM0MMF6</accession>
<evidence type="ECO:0000313" key="5">
    <source>
        <dbReference type="RefSeq" id="XP_006821197.1"/>
    </source>
</evidence>
<name>A0ABM0MMF6_SACKO</name>
<keyword evidence="1 2" id="KW-0694">RNA-binding</keyword>
<dbReference type="PANTHER" id="PTHR13968">
    <property type="entry name" value="HETEROGENEOUS NUCLEAR RIBONUCLEOPROTEIN"/>
    <property type="match status" value="1"/>
</dbReference>
<dbReference type="GeneID" id="100376985"/>
<proteinExistence type="predicted"/>
<reference evidence="5" key="1">
    <citation type="submission" date="2025-08" db="UniProtKB">
        <authorList>
            <consortium name="RefSeq"/>
        </authorList>
    </citation>
    <scope>IDENTIFICATION</scope>
    <source>
        <tissue evidence="5">Testes</tissue>
    </source>
</reference>
<dbReference type="SMART" id="SM00360">
    <property type="entry name" value="RRM"/>
    <property type="match status" value="1"/>
</dbReference>
<keyword evidence="4" id="KW-1185">Reference proteome</keyword>
<protein>
    <submittedName>
        <fullName evidence="5">RNA-binding protein Raly-like isoform X2</fullName>
    </submittedName>
</protein>
<dbReference type="InterPro" id="IPR012677">
    <property type="entry name" value="Nucleotide-bd_a/b_plait_sf"/>
</dbReference>
<sequence length="201" mass="22319">MMNMNNILNIKVSNITNSTDTRSINARVFIGNLNTGIVSREELEHIFSRYGKIYGLSVHKGFAFVQFANEQQARNAVANEYGRIIAGQPLDCNMAGEPRPDRPKGKRTVAQAVQGGDIYSLAPDMYMESPTDGLQSAAVVRPFGPRVPPTTPSMPPAKRARRELAPVTRATAVRKLQVQQKQQFQSQSQMLQTQVTQDLIF</sequence>
<dbReference type="Pfam" id="PF00076">
    <property type="entry name" value="RRM_1"/>
    <property type="match status" value="1"/>
</dbReference>
<organism evidence="4 5">
    <name type="scientific">Saccoglossus kowalevskii</name>
    <name type="common">Acorn worm</name>
    <dbReference type="NCBI Taxonomy" id="10224"/>
    <lineage>
        <taxon>Eukaryota</taxon>
        <taxon>Metazoa</taxon>
        <taxon>Hemichordata</taxon>
        <taxon>Enteropneusta</taxon>
        <taxon>Harrimaniidae</taxon>
        <taxon>Saccoglossus</taxon>
    </lineage>
</organism>
<dbReference type="PANTHER" id="PTHR13968:SF26">
    <property type="entry name" value="RRM DOMAIN-CONTAINING PROTEIN"/>
    <property type="match status" value="1"/>
</dbReference>
<feature type="domain" description="RRM" evidence="3">
    <location>
        <begin position="26"/>
        <end position="97"/>
    </location>
</feature>
<evidence type="ECO:0000256" key="1">
    <source>
        <dbReference type="ARBA" id="ARBA00022884"/>
    </source>
</evidence>
<evidence type="ECO:0000256" key="2">
    <source>
        <dbReference type="PROSITE-ProRule" id="PRU00176"/>
    </source>
</evidence>
<dbReference type="SUPFAM" id="SSF54928">
    <property type="entry name" value="RNA-binding domain, RBD"/>
    <property type="match status" value="1"/>
</dbReference>
<dbReference type="InterPro" id="IPR051186">
    <property type="entry name" value="RRM_HNRPC/RALY_subfam"/>
</dbReference>
<dbReference type="InterPro" id="IPR035979">
    <property type="entry name" value="RBD_domain_sf"/>
</dbReference>
<dbReference type="Proteomes" id="UP000694865">
    <property type="component" value="Unplaced"/>
</dbReference>
<evidence type="ECO:0000259" key="3">
    <source>
        <dbReference type="PROSITE" id="PS50102"/>
    </source>
</evidence>
<dbReference type="Gene3D" id="3.30.70.330">
    <property type="match status" value="1"/>
</dbReference>
<dbReference type="PROSITE" id="PS50102">
    <property type="entry name" value="RRM"/>
    <property type="match status" value="1"/>
</dbReference>
<evidence type="ECO:0000313" key="4">
    <source>
        <dbReference type="Proteomes" id="UP000694865"/>
    </source>
</evidence>